<sequence length="331" mass="37113">MTEPGDQTPSDVPFDQALHWFTKARLGTLSSQEKHEFEIWRAANVEHERQYRSLERFWETTDLLPRNEMRAIMDQSEVQTPMFSQRRRLMLGAGALCTAALAVGALGRNTWWSTPDFTTQFSTTKGERKRFYLPDDSVLDLNTATRVAVTFYDDRRVVQLVAGEALFSVSPDTARPFTVDAGRAQVLVTGTRFNVRRDDETVAVAVDEGAVEFSAGPWWKRNRTRLTAGYVSRASADGTLTTPYQDNVASLLSWQRGRLVFENTPLSQVVAELNRYLAFPLSTSNTHLGRIRISGTVGIDSPESLLTVLPQIAPVKVRRLADGRAVLESSR</sequence>
<dbReference type="InterPro" id="IPR032508">
    <property type="entry name" value="FecR_C"/>
</dbReference>
<organism evidence="4 5">
    <name type="scientific">Advenella mimigardefordensis (strain DSM 17166 / LMG 22922 / DPN7)</name>
    <dbReference type="NCBI Taxonomy" id="1247726"/>
    <lineage>
        <taxon>Bacteria</taxon>
        <taxon>Pseudomonadati</taxon>
        <taxon>Pseudomonadota</taxon>
        <taxon>Betaproteobacteria</taxon>
        <taxon>Burkholderiales</taxon>
        <taxon>Alcaligenaceae</taxon>
    </lineage>
</organism>
<evidence type="ECO:0000259" key="1">
    <source>
        <dbReference type="Pfam" id="PF04773"/>
    </source>
</evidence>
<dbReference type="Pfam" id="PF16344">
    <property type="entry name" value="FecR_C"/>
    <property type="match status" value="1"/>
</dbReference>
<dbReference type="eggNOG" id="COG3712">
    <property type="taxonomic scope" value="Bacteria"/>
</dbReference>
<accession>W0PAV2</accession>
<dbReference type="RefSeq" id="WP_025371151.1">
    <property type="nucleotide sequence ID" value="NZ_CP003915.1"/>
</dbReference>
<dbReference type="OrthoDB" id="8617634at2"/>
<dbReference type="PANTHER" id="PTHR30273">
    <property type="entry name" value="PERIPLASMIC SIGNAL SENSOR AND SIGMA FACTOR ACTIVATOR FECR-RELATED"/>
    <property type="match status" value="1"/>
</dbReference>
<dbReference type="STRING" id="1247726.MIM_c04430"/>
<dbReference type="Proteomes" id="UP000019095">
    <property type="component" value="Chromosome"/>
</dbReference>
<dbReference type="HOGENOM" id="CLU_050192_0_1_4"/>
<feature type="domain" description="Protein FecR C-terminal" evidence="3">
    <location>
        <begin position="258"/>
        <end position="321"/>
    </location>
</feature>
<keyword evidence="5" id="KW-1185">Reference proteome</keyword>
<dbReference type="EMBL" id="CP003915">
    <property type="protein sequence ID" value="AHG62545.1"/>
    <property type="molecule type" value="Genomic_DNA"/>
</dbReference>
<dbReference type="GO" id="GO:0016989">
    <property type="term" value="F:sigma factor antagonist activity"/>
    <property type="evidence" value="ECO:0007669"/>
    <property type="project" value="TreeGrafter"/>
</dbReference>
<proteinExistence type="predicted"/>
<dbReference type="PIRSF" id="PIRSF018266">
    <property type="entry name" value="FecR"/>
    <property type="match status" value="1"/>
</dbReference>
<keyword evidence="4" id="KW-0472">Membrane</keyword>
<dbReference type="InterPro" id="IPR006860">
    <property type="entry name" value="FecR"/>
</dbReference>
<dbReference type="AlphaFoldDB" id="W0PAV2"/>
<dbReference type="KEGG" id="amim:MIM_c04430"/>
<evidence type="ECO:0000313" key="5">
    <source>
        <dbReference type="Proteomes" id="UP000019095"/>
    </source>
</evidence>
<feature type="domain" description="FecR N-terminal" evidence="2">
    <location>
        <begin position="15"/>
        <end position="56"/>
    </location>
</feature>
<feature type="domain" description="FecR protein" evidence="1">
    <location>
        <begin position="121"/>
        <end position="212"/>
    </location>
</feature>
<dbReference type="Pfam" id="PF04773">
    <property type="entry name" value="FecR"/>
    <property type="match status" value="1"/>
</dbReference>
<keyword evidence="4" id="KW-0812">Transmembrane</keyword>
<dbReference type="Pfam" id="PF16220">
    <property type="entry name" value="DUF4880"/>
    <property type="match status" value="1"/>
</dbReference>
<dbReference type="Gene3D" id="2.60.120.1440">
    <property type="match status" value="1"/>
</dbReference>
<dbReference type="InterPro" id="IPR032623">
    <property type="entry name" value="FecR_N"/>
</dbReference>
<dbReference type="Gene3D" id="3.55.50.30">
    <property type="match status" value="1"/>
</dbReference>
<name>W0PAV2_ADVMD</name>
<dbReference type="PANTHER" id="PTHR30273:SF2">
    <property type="entry name" value="PROTEIN FECR"/>
    <property type="match status" value="1"/>
</dbReference>
<gene>
    <name evidence="4" type="ORF">MIM_c04430</name>
</gene>
<dbReference type="PATRIC" id="fig|1247726.3.peg.486"/>
<evidence type="ECO:0000313" key="4">
    <source>
        <dbReference type="EMBL" id="AHG62545.1"/>
    </source>
</evidence>
<dbReference type="InterPro" id="IPR012373">
    <property type="entry name" value="Ferrdict_sens_TM"/>
</dbReference>
<reference evidence="4 5" key="1">
    <citation type="journal article" date="2014" name="Microbiology">
        <title>Unravelling the complete genome sequence of Advenella mimigardefordensis strain DPN7T and novel insights in the catabolism of the xenobiotic polythioester precursor 3,3'-dithiodipropionate.</title>
        <authorList>
            <person name="Wubbeler J.H."/>
            <person name="Hiessl S."/>
            <person name="Schuldes J."/>
            <person name="Thurmer A."/>
            <person name="Daniel R."/>
            <person name="Steinbuchel A."/>
        </authorList>
    </citation>
    <scope>NUCLEOTIDE SEQUENCE [LARGE SCALE GENOMIC DNA]</scope>
    <source>
        <strain evidence="5">DSM 17166 / LMG 22922 / DPN7</strain>
    </source>
</reference>
<protein>
    <submittedName>
        <fullName evidence="4">Transmembrane sensor FecR</fullName>
    </submittedName>
</protein>
<evidence type="ECO:0000259" key="3">
    <source>
        <dbReference type="Pfam" id="PF16344"/>
    </source>
</evidence>
<evidence type="ECO:0000259" key="2">
    <source>
        <dbReference type="Pfam" id="PF16220"/>
    </source>
</evidence>